<dbReference type="SUPFAM" id="SSF51735">
    <property type="entry name" value="NAD(P)-binding Rossmann-fold domains"/>
    <property type="match status" value="1"/>
</dbReference>
<sequence>MDKKIGFIGLGTMGKPMAKNLYEEFGELIVWNRTESKADELRNMGAEWGVSPKEVAEKTDVIITIVRDTEAVKDVVIRESGVIEGIDKGSILIDMSTISPQETREIAEKVREKGADMLDAPVSGGDIGAEEGTLSIMAGGSEETFEECKPILEVLGEEINYLGESGMGQTAKLCNQVVCGLNILATCEGIMLGQEAGLDIDKLLEAITGGAAGSWMLRNLGPKMAEKDYEPGFKVNLQQKDLKMSLDHAEELDLPLPGTGLVSKLFRSVQAHEEGEEGTQSLIKTIQRLAGKKRDGGSCQ</sequence>
<keyword evidence="7" id="KW-1185">Reference proteome</keyword>
<dbReference type="InterPro" id="IPR029154">
    <property type="entry name" value="HIBADH-like_NADP-bd"/>
</dbReference>
<dbReference type="InterPro" id="IPR006115">
    <property type="entry name" value="6PGDH_NADP-bd"/>
</dbReference>
<evidence type="ECO:0000256" key="1">
    <source>
        <dbReference type="ARBA" id="ARBA00009080"/>
    </source>
</evidence>
<dbReference type="Pfam" id="PF03446">
    <property type="entry name" value="NAD_binding_2"/>
    <property type="match status" value="1"/>
</dbReference>
<dbReference type="Pfam" id="PF14833">
    <property type="entry name" value="NAD_binding_11"/>
    <property type="match status" value="1"/>
</dbReference>
<protein>
    <submittedName>
        <fullName evidence="6">6-phosphogluconate dehydrogenase</fullName>
    </submittedName>
</protein>
<dbReference type="AlphaFoldDB" id="A0A133U3G4"/>
<evidence type="ECO:0000313" key="6">
    <source>
        <dbReference type="EMBL" id="KXA88722.1"/>
    </source>
</evidence>
<dbReference type="InterPro" id="IPR008927">
    <property type="entry name" value="6-PGluconate_DH-like_C_sf"/>
</dbReference>
<gene>
    <name evidence="6" type="ORF">AKJ57_06415</name>
</gene>
<proteinExistence type="inferred from homology"/>
<dbReference type="PIRSF" id="PIRSF000103">
    <property type="entry name" value="HIBADH"/>
    <property type="match status" value="1"/>
</dbReference>
<dbReference type="PANTHER" id="PTHR43060:SF15">
    <property type="entry name" value="3-HYDROXYISOBUTYRATE DEHYDROGENASE-LIKE 1, MITOCHONDRIAL-RELATED"/>
    <property type="match status" value="1"/>
</dbReference>
<dbReference type="InterPro" id="IPR002204">
    <property type="entry name" value="3-OH-isobutyrate_DH-rel_CS"/>
</dbReference>
<feature type="domain" description="3-hydroxyisobutyrate dehydrogenase-like NAD-binding" evidence="5">
    <location>
        <begin position="166"/>
        <end position="285"/>
    </location>
</feature>
<dbReference type="InterPro" id="IPR036291">
    <property type="entry name" value="NAD(P)-bd_dom_sf"/>
</dbReference>
<evidence type="ECO:0000256" key="3">
    <source>
        <dbReference type="ARBA" id="ARBA00023027"/>
    </source>
</evidence>
<dbReference type="GO" id="GO:0050661">
    <property type="term" value="F:NADP binding"/>
    <property type="evidence" value="ECO:0007669"/>
    <property type="project" value="InterPro"/>
</dbReference>
<dbReference type="InterPro" id="IPR015815">
    <property type="entry name" value="HIBADH-related"/>
</dbReference>
<reference evidence="6 7" key="1">
    <citation type="journal article" date="2016" name="Sci. Rep.">
        <title>Metabolic traits of an uncultured archaeal lineage -MSBL1- from brine pools of the Red Sea.</title>
        <authorList>
            <person name="Mwirichia R."/>
            <person name="Alam I."/>
            <person name="Rashid M."/>
            <person name="Vinu M."/>
            <person name="Ba-Alawi W."/>
            <person name="Anthony Kamau A."/>
            <person name="Kamanda Ngugi D."/>
            <person name="Goker M."/>
            <person name="Klenk H.P."/>
            <person name="Bajic V."/>
            <person name="Stingl U."/>
        </authorList>
    </citation>
    <scope>NUCLEOTIDE SEQUENCE [LARGE SCALE GENOMIC DNA]</scope>
    <source>
        <strain evidence="6">SCGC-AAA259A05</strain>
    </source>
</reference>
<evidence type="ECO:0000256" key="2">
    <source>
        <dbReference type="ARBA" id="ARBA00023002"/>
    </source>
</evidence>
<dbReference type="GO" id="GO:0051287">
    <property type="term" value="F:NAD binding"/>
    <property type="evidence" value="ECO:0007669"/>
    <property type="project" value="InterPro"/>
</dbReference>
<dbReference type="PANTHER" id="PTHR43060">
    <property type="entry name" value="3-HYDROXYISOBUTYRATE DEHYDROGENASE-LIKE 1, MITOCHONDRIAL-RELATED"/>
    <property type="match status" value="1"/>
</dbReference>
<keyword evidence="2" id="KW-0560">Oxidoreductase</keyword>
<evidence type="ECO:0000259" key="5">
    <source>
        <dbReference type="Pfam" id="PF14833"/>
    </source>
</evidence>
<organism evidence="6 7">
    <name type="scientific">candidate division MSBL1 archaeon SCGC-AAA259A05</name>
    <dbReference type="NCBI Taxonomy" id="1698259"/>
    <lineage>
        <taxon>Archaea</taxon>
        <taxon>Methanobacteriati</taxon>
        <taxon>Methanobacteriota</taxon>
        <taxon>candidate division MSBL1</taxon>
    </lineage>
</organism>
<evidence type="ECO:0000313" key="7">
    <source>
        <dbReference type="Proteomes" id="UP000070163"/>
    </source>
</evidence>
<dbReference type="Proteomes" id="UP000070163">
    <property type="component" value="Unassembled WGS sequence"/>
</dbReference>
<dbReference type="SUPFAM" id="SSF48179">
    <property type="entry name" value="6-phosphogluconate dehydrogenase C-terminal domain-like"/>
    <property type="match status" value="1"/>
</dbReference>
<dbReference type="PROSITE" id="PS00895">
    <property type="entry name" value="3_HYDROXYISOBUT_DH"/>
    <property type="match status" value="1"/>
</dbReference>
<keyword evidence="3" id="KW-0520">NAD</keyword>
<comment type="similarity">
    <text evidence="1">Belongs to the HIBADH-related family.</text>
</comment>
<dbReference type="GO" id="GO:0016491">
    <property type="term" value="F:oxidoreductase activity"/>
    <property type="evidence" value="ECO:0007669"/>
    <property type="project" value="UniProtKB-KW"/>
</dbReference>
<comment type="caution">
    <text evidence="6">The sequence shown here is derived from an EMBL/GenBank/DDBJ whole genome shotgun (WGS) entry which is preliminary data.</text>
</comment>
<dbReference type="Gene3D" id="1.10.1040.10">
    <property type="entry name" value="N-(1-d-carboxylethyl)-l-norvaline Dehydrogenase, domain 2"/>
    <property type="match status" value="1"/>
</dbReference>
<dbReference type="EMBL" id="LHXJ01000128">
    <property type="protein sequence ID" value="KXA88722.1"/>
    <property type="molecule type" value="Genomic_DNA"/>
</dbReference>
<evidence type="ECO:0000259" key="4">
    <source>
        <dbReference type="Pfam" id="PF03446"/>
    </source>
</evidence>
<dbReference type="Gene3D" id="3.40.50.720">
    <property type="entry name" value="NAD(P)-binding Rossmann-like Domain"/>
    <property type="match status" value="1"/>
</dbReference>
<accession>A0A133U3G4</accession>
<feature type="domain" description="6-phosphogluconate dehydrogenase NADP-binding" evidence="4">
    <location>
        <begin position="4"/>
        <end position="163"/>
    </location>
</feature>
<name>A0A133U3G4_9EURY</name>
<dbReference type="InterPro" id="IPR013328">
    <property type="entry name" value="6PGD_dom2"/>
</dbReference>
<dbReference type="PATRIC" id="fig|1698259.3.peg.318"/>